<dbReference type="EMBL" id="CADEAL010003923">
    <property type="protein sequence ID" value="CAB1446656.1"/>
    <property type="molecule type" value="Genomic_DNA"/>
</dbReference>
<evidence type="ECO:0000256" key="2">
    <source>
        <dbReference type="SAM" id="MobiDB-lite"/>
    </source>
</evidence>
<feature type="compositionally biased region" description="Basic and acidic residues" evidence="2">
    <location>
        <begin position="132"/>
        <end position="149"/>
    </location>
</feature>
<dbReference type="Proteomes" id="UP001153269">
    <property type="component" value="Unassembled WGS sequence"/>
</dbReference>
<organism evidence="3 4">
    <name type="scientific">Pleuronectes platessa</name>
    <name type="common">European plaice</name>
    <dbReference type="NCBI Taxonomy" id="8262"/>
    <lineage>
        <taxon>Eukaryota</taxon>
        <taxon>Metazoa</taxon>
        <taxon>Chordata</taxon>
        <taxon>Craniata</taxon>
        <taxon>Vertebrata</taxon>
        <taxon>Euteleostomi</taxon>
        <taxon>Actinopterygii</taxon>
        <taxon>Neopterygii</taxon>
        <taxon>Teleostei</taxon>
        <taxon>Neoteleostei</taxon>
        <taxon>Acanthomorphata</taxon>
        <taxon>Carangaria</taxon>
        <taxon>Pleuronectiformes</taxon>
        <taxon>Pleuronectoidei</taxon>
        <taxon>Pleuronectidae</taxon>
        <taxon>Pleuronectes</taxon>
    </lineage>
</organism>
<sequence>MLTEWLTAAGEEILARLEETFAQYEDREERSQLVISRQRRLLDDVMKDIVQLQRAVCPADVQQLMVNKEEVPPEQQQWSPLVDRVDPEPPHIKEEQEEPWTNQDGQQLQGLEEADIKFTLTPVAVKSEEDEEKLKSSKLHPSETKENRADCGGPEPARNSAPDGHLKQGTEDKTEVSSETEDRTQSDSTFIDEEVANQLQADAYPVKLKLTTMLGENTIVKSQRVIGLRGKGGFPDFLTKQQRYQCLCDAPSLKKTTFEPTVQDAMRFDGKTRDGKKKIYFAACDGINDEQRQIWTSFRQLRLRGSNRSFQFTPVSLRGRGNTTGPIYRQEQGGKTQLAGGGPPTLSKPSSLHRRTQPHISTALASSLFISAWDTSSPSGRIHRVCMLPVVMHVIILCGGFICLASPQKAWSPVG</sequence>
<feature type="coiled-coil region" evidence="1">
    <location>
        <begin position="14"/>
        <end position="55"/>
    </location>
</feature>
<keyword evidence="4" id="KW-1185">Reference proteome</keyword>
<feature type="region of interest" description="Disordered" evidence="2">
    <location>
        <begin position="122"/>
        <end position="191"/>
    </location>
</feature>
<protein>
    <submittedName>
        <fullName evidence="3">Uncharacterized protein</fullName>
    </submittedName>
</protein>
<dbReference type="AlphaFoldDB" id="A0A9N7VE11"/>
<feature type="region of interest" description="Disordered" evidence="2">
    <location>
        <begin position="70"/>
        <end position="105"/>
    </location>
</feature>
<proteinExistence type="predicted"/>
<feature type="compositionally biased region" description="Basic and acidic residues" evidence="2">
    <location>
        <begin position="83"/>
        <end position="94"/>
    </location>
</feature>
<reference evidence="3" key="1">
    <citation type="submission" date="2020-03" db="EMBL/GenBank/DDBJ databases">
        <authorList>
            <person name="Weist P."/>
        </authorList>
    </citation>
    <scope>NUCLEOTIDE SEQUENCE</scope>
</reference>
<feature type="compositionally biased region" description="Basic and acidic residues" evidence="2">
    <location>
        <begin position="164"/>
        <end position="185"/>
    </location>
</feature>
<gene>
    <name evidence="3" type="ORF">PLEPLA_LOCUS34380</name>
</gene>
<comment type="caution">
    <text evidence="3">The sequence shown here is derived from an EMBL/GenBank/DDBJ whole genome shotgun (WGS) entry which is preliminary data.</text>
</comment>
<name>A0A9N7VE11_PLEPL</name>
<evidence type="ECO:0000313" key="3">
    <source>
        <dbReference type="EMBL" id="CAB1446656.1"/>
    </source>
</evidence>
<accession>A0A9N7VE11</accession>
<feature type="region of interest" description="Disordered" evidence="2">
    <location>
        <begin position="321"/>
        <end position="355"/>
    </location>
</feature>
<keyword evidence="1" id="KW-0175">Coiled coil</keyword>
<evidence type="ECO:0000313" key="4">
    <source>
        <dbReference type="Proteomes" id="UP001153269"/>
    </source>
</evidence>
<evidence type="ECO:0000256" key="1">
    <source>
        <dbReference type="SAM" id="Coils"/>
    </source>
</evidence>